<dbReference type="WBParaSite" id="L893_g4108.t1">
    <property type="protein sequence ID" value="L893_g4108.t1"/>
    <property type="gene ID" value="L893_g4108"/>
</dbReference>
<evidence type="ECO:0000256" key="1">
    <source>
        <dbReference type="SAM" id="MobiDB-lite"/>
    </source>
</evidence>
<protein>
    <submittedName>
        <fullName evidence="3">TetR/AcrR family transcriptional regulator</fullName>
    </submittedName>
</protein>
<evidence type="ECO:0000313" key="2">
    <source>
        <dbReference type="Proteomes" id="UP000095287"/>
    </source>
</evidence>
<feature type="region of interest" description="Disordered" evidence="1">
    <location>
        <begin position="1"/>
        <end position="21"/>
    </location>
</feature>
<dbReference type="Proteomes" id="UP000095287">
    <property type="component" value="Unplaced"/>
</dbReference>
<organism evidence="2 3">
    <name type="scientific">Steinernema glaseri</name>
    <dbReference type="NCBI Taxonomy" id="37863"/>
    <lineage>
        <taxon>Eukaryota</taxon>
        <taxon>Metazoa</taxon>
        <taxon>Ecdysozoa</taxon>
        <taxon>Nematoda</taxon>
        <taxon>Chromadorea</taxon>
        <taxon>Rhabditida</taxon>
        <taxon>Tylenchina</taxon>
        <taxon>Panagrolaimomorpha</taxon>
        <taxon>Strongyloidoidea</taxon>
        <taxon>Steinernematidae</taxon>
        <taxon>Steinernema</taxon>
    </lineage>
</organism>
<name>A0A1I8ABP5_9BILA</name>
<dbReference type="AlphaFoldDB" id="A0A1I8ABP5"/>
<reference evidence="3" key="1">
    <citation type="submission" date="2016-11" db="UniProtKB">
        <authorList>
            <consortium name="WormBaseParasite"/>
        </authorList>
    </citation>
    <scope>IDENTIFICATION</scope>
</reference>
<accession>A0A1I8ABP5</accession>
<sequence length="93" mass="9851">VAEPGPAHRGTGAHRSALPEDRLIAEPQQRRLAHALVTEHLCALLGNQQLGARRGDTPAGKLAMLFDFYLGCGHALLSKGGLRGLGPRADPRV</sequence>
<keyword evidence="2" id="KW-1185">Reference proteome</keyword>
<proteinExistence type="predicted"/>
<evidence type="ECO:0000313" key="3">
    <source>
        <dbReference type="WBParaSite" id="L893_g4108.t1"/>
    </source>
</evidence>